<sequence length="705" mass="79684">MVITTENAFKVLQGLGRTSAFAITPQVARCFRTGKVAEMQEWERSKKSRDVDEDVKEHRSEKEREQLELLAEISGEDVVMEEGNVEERLDAKGRPLIDITKIKVGHTAAFDKSFRLRLPARNPYSCKAKLFIQHNHVYVNFSKRVKKQNELRVPEGLLSEHAIQLWYDCVKSAMNVLLVAYPDDIGPSKYPHPRWSADLASQIVMNRLPEQVDPIALGMSTIRRRAPIDPTVSFDTVQLPNISYYSAVKTVNITLPRRTQIYPGAKEFSIQRGLQSFREDHSPTITSPQSSILGQVRVNSITEQTKDPKERSDADRAVGWFKWLCYEVGLKGRMGMSYDQWMKLFLDELPRCLRDNVQSQQRRMDNRHFTVHPDQKDKSKLQLVAVRSNFMRTDTYSVHQLGIQLTGMDAATAAKFSLWINERYMKNRDVALTLIEFAHHVDTVRGYKDVWQSATDCSHRFLGRGALCASCLEKAILQSNDEYLQTCSEILKTARQDTGGAAVLLSAISKHDGYRRRAEALKDKGYLQLSNVLALQATVRSWEDSDRDIKDAVLGLGGLGKRSEMAGHDNVLMRPSVVRRNRAYVESGSTYLLHEKDVLPTIAAIGIMSATNSLAATILVSKATKIAQSRWEDLIADQPSEEAQKLQDSMRKIEMELEALNSLQLQIPYRISGIAQTEPAILASPLQSLEEQLEGLLIPQTPQSE</sequence>
<keyword evidence="2" id="KW-1185">Reference proteome</keyword>
<name>A0A1B9J1K3_9TREE</name>
<evidence type="ECO:0000313" key="1">
    <source>
        <dbReference type="EMBL" id="OCF61524.1"/>
    </source>
</evidence>
<dbReference type="OrthoDB" id="10588607at2759"/>
<reference evidence="1 2" key="1">
    <citation type="submission" date="2013-07" db="EMBL/GenBank/DDBJ databases">
        <title>The Genome Sequence of Kwoniella mangroviensis CBS10435.</title>
        <authorList>
            <consortium name="The Broad Institute Genome Sequencing Platform"/>
            <person name="Cuomo C."/>
            <person name="Litvintseva A."/>
            <person name="Chen Y."/>
            <person name="Heitman J."/>
            <person name="Sun S."/>
            <person name="Springer D."/>
            <person name="Dromer F."/>
            <person name="Young S.K."/>
            <person name="Zeng Q."/>
            <person name="Gargeya S."/>
            <person name="Fitzgerald M."/>
            <person name="Abouelleil A."/>
            <person name="Alvarado L."/>
            <person name="Berlin A.M."/>
            <person name="Chapman S.B."/>
            <person name="Dewar J."/>
            <person name="Goldberg J."/>
            <person name="Griggs A."/>
            <person name="Gujja S."/>
            <person name="Hansen M."/>
            <person name="Howarth C."/>
            <person name="Imamovic A."/>
            <person name="Larimer J."/>
            <person name="McCowan C."/>
            <person name="Murphy C."/>
            <person name="Pearson M."/>
            <person name="Priest M."/>
            <person name="Roberts A."/>
            <person name="Saif S."/>
            <person name="Shea T."/>
            <person name="Sykes S."/>
            <person name="Wortman J."/>
            <person name="Nusbaum C."/>
            <person name="Birren B."/>
        </authorList>
    </citation>
    <scope>NUCLEOTIDE SEQUENCE [LARGE SCALE GENOMIC DNA]</scope>
    <source>
        <strain evidence="1 2">CBS 10435</strain>
    </source>
</reference>
<organism evidence="1 2">
    <name type="scientific">Kwoniella mangroviensis CBS 10435</name>
    <dbReference type="NCBI Taxonomy" id="1331196"/>
    <lineage>
        <taxon>Eukaryota</taxon>
        <taxon>Fungi</taxon>
        <taxon>Dikarya</taxon>
        <taxon>Basidiomycota</taxon>
        <taxon>Agaricomycotina</taxon>
        <taxon>Tremellomycetes</taxon>
        <taxon>Tremellales</taxon>
        <taxon>Cryptococcaceae</taxon>
        <taxon>Kwoniella</taxon>
    </lineage>
</organism>
<dbReference type="EMBL" id="KI669459">
    <property type="protein sequence ID" value="OCF61524.1"/>
    <property type="molecule type" value="Genomic_DNA"/>
</dbReference>
<gene>
    <name evidence="1" type="ORF">L486_01172</name>
</gene>
<evidence type="ECO:0000313" key="2">
    <source>
        <dbReference type="Proteomes" id="UP000092583"/>
    </source>
</evidence>
<proteinExistence type="predicted"/>
<protein>
    <submittedName>
        <fullName evidence="1">Uncharacterized protein</fullName>
    </submittedName>
</protein>
<dbReference type="Proteomes" id="UP000092583">
    <property type="component" value="Unassembled WGS sequence"/>
</dbReference>
<dbReference type="AlphaFoldDB" id="A0A1B9J1K3"/>
<accession>A0A1B9J1K3</accession>
<reference evidence="2" key="2">
    <citation type="submission" date="2013-12" db="EMBL/GenBank/DDBJ databases">
        <title>Evolution of pathogenesis and genome organization in the Tremellales.</title>
        <authorList>
            <person name="Cuomo C."/>
            <person name="Litvintseva A."/>
            <person name="Heitman J."/>
            <person name="Chen Y."/>
            <person name="Sun S."/>
            <person name="Springer D."/>
            <person name="Dromer F."/>
            <person name="Young S."/>
            <person name="Zeng Q."/>
            <person name="Chapman S."/>
            <person name="Gujja S."/>
            <person name="Saif S."/>
            <person name="Birren B."/>
        </authorList>
    </citation>
    <scope>NUCLEOTIDE SEQUENCE [LARGE SCALE GENOMIC DNA]</scope>
    <source>
        <strain evidence="2">CBS 10435</strain>
    </source>
</reference>